<keyword evidence="1" id="KW-0472">Membrane</keyword>
<comment type="caution">
    <text evidence="2">The sequence shown here is derived from an EMBL/GenBank/DDBJ whole genome shotgun (WGS) entry which is preliminary data.</text>
</comment>
<keyword evidence="1" id="KW-1133">Transmembrane helix</keyword>
<organism evidence="2 3">
    <name type="scientific">Brachyspira innocens</name>
    <dbReference type="NCBI Taxonomy" id="13264"/>
    <lineage>
        <taxon>Bacteria</taxon>
        <taxon>Pseudomonadati</taxon>
        <taxon>Spirochaetota</taxon>
        <taxon>Spirochaetia</taxon>
        <taxon>Brachyspirales</taxon>
        <taxon>Brachyspiraceae</taxon>
        <taxon>Brachyspira</taxon>
    </lineage>
</organism>
<gene>
    <name evidence="2" type="ORF">Q5M86_10670</name>
</gene>
<evidence type="ECO:0000313" key="2">
    <source>
        <dbReference type="EMBL" id="MDO7021235.1"/>
    </source>
</evidence>
<evidence type="ECO:0000256" key="1">
    <source>
        <dbReference type="SAM" id="Phobius"/>
    </source>
</evidence>
<keyword evidence="3" id="KW-1185">Reference proteome</keyword>
<sequence>MSGVALKQLSKMALTKVIGWNTIEALLKLVGIKLTKDVAAKSVAAKVIPILVGMASGGLTFASLKVMSNRLYDKLAESKFNNRQIFNNFKITKKTK</sequence>
<keyword evidence="1" id="KW-0812">Transmembrane</keyword>
<dbReference type="Proteomes" id="UP001175147">
    <property type="component" value="Unassembled WGS sequence"/>
</dbReference>
<reference evidence="2" key="1">
    <citation type="submission" date="2023-07" db="EMBL/GenBank/DDBJ databases">
        <title>Mucosal microbiota of week-old chicken and adult hens.</title>
        <authorList>
            <person name="Volf J."/>
            <person name="Karasova D."/>
            <person name="Crhanova M."/>
            <person name="Faldynova M."/>
            <person name="Prikrylova H."/>
            <person name="Zeman M."/>
            <person name="Babak V."/>
            <person name="Rajova J."/>
            <person name="Rychlik I."/>
        </authorList>
    </citation>
    <scope>NUCLEOTIDE SEQUENCE</scope>
    <source>
        <strain evidence="2">ET902</strain>
    </source>
</reference>
<evidence type="ECO:0008006" key="4">
    <source>
        <dbReference type="Google" id="ProtNLM"/>
    </source>
</evidence>
<accession>A0ABT8Z087</accession>
<proteinExistence type="predicted"/>
<name>A0ABT8Z087_9SPIR</name>
<dbReference type="RefSeq" id="WP_304385475.1">
    <property type="nucleotide sequence ID" value="NZ_JAUPBL010000054.1"/>
</dbReference>
<protein>
    <recommendedName>
        <fullName evidence="4">DUF697 domain-containing protein</fullName>
    </recommendedName>
</protein>
<feature type="transmembrane region" description="Helical" evidence="1">
    <location>
        <begin position="43"/>
        <end position="64"/>
    </location>
</feature>
<dbReference type="EMBL" id="JAUPBM010000163">
    <property type="protein sequence ID" value="MDO7021235.1"/>
    <property type="molecule type" value="Genomic_DNA"/>
</dbReference>
<evidence type="ECO:0000313" key="3">
    <source>
        <dbReference type="Proteomes" id="UP001175147"/>
    </source>
</evidence>